<evidence type="ECO:0000256" key="1">
    <source>
        <dbReference type="SAM" id="Phobius"/>
    </source>
</evidence>
<accession>A0AAE0M3W1</accession>
<evidence type="ECO:0000313" key="2">
    <source>
        <dbReference type="EMBL" id="KAK3317748.1"/>
    </source>
</evidence>
<reference evidence="2" key="1">
    <citation type="journal article" date="2023" name="Mol. Phylogenet. Evol.">
        <title>Genome-scale phylogeny and comparative genomics of the fungal order Sordariales.</title>
        <authorList>
            <person name="Hensen N."/>
            <person name="Bonometti L."/>
            <person name="Westerberg I."/>
            <person name="Brannstrom I.O."/>
            <person name="Guillou S."/>
            <person name="Cros-Aarteil S."/>
            <person name="Calhoun S."/>
            <person name="Haridas S."/>
            <person name="Kuo A."/>
            <person name="Mondo S."/>
            <person name="Pangilinan J."/>
            <person name="Riley R."/>
            <person name="LaButti K."/>
            <person name="Andreopoulos B."/>
            <person name="Lipzen A."/>
            <person name="Chen C."/>
            <person name="Yan M."/>
            <person name="Daum C."/>
            <person name="Ng V."/>
            <person name="Clum A."/>
            <person name="Steindorff A."/>
            <person name="Ohm R.A."/>
            <person name="Martin F."/>
            <person name="Silar P."/>
            <person name="Natvig D.O."/>
            <person name="Lalanne C."/>
            <person name="Gautier V."/>
            <person name="Ament-Velasquez S.L."/>
            <person name="Kruys A."/>
            <person name="Hutchinson M.I."/>
            <person name="Powell A.J."/>
            <person name="Barry K."/>
            <person name="Miller A.N."/>
            <person name="Grigoriev I.V."/>
            <person name="Debuchy R."/>
            <person name="Gladieux P."/>
            <person name="Hiltunen Thoren M."/>
            <person name="Johannesson H."/>
        </authorList>
    </citation>
    <scope>NUCLEOTIDE SEQUENCE</scope>
    <source>
        <strain evidence="2">SMH4131-1</strain>
    </source>
</reference>
<dbReference type="AlphaFoldDB" id="A0AAE0M3W1"/>
<comment type="caution">
    <text evidence="2">The sequence shown here is derived from an EMBL/GenBank/DDBJ whole genome shotgun (WGS) entry which is preliminary data.</text>
</comment>
<keyword evidence="1" id="KW-0472">Membrane</keyword>
<gene>
    <name evidence="2" type="ORF">B0T19DRAFT_297088</name>
</gene>
<organism evidence="2 3">
    <name type="scientific">Cercophora scortea</name>
    <dbReference type="NCBI Taxonomy" id="314031"/>
    <lineage>
        <taxon>Eukaryota</taxon>
        <taxon>Fungi</taxon>
        <taxon>Dikarya</taxon>
        <taxon>Ascomycota</taxon>
        <taxon>Pezizomycotina</taxon>
        <taxon>Sordariomycetes</taxon>
        <taxon>Sordariomycetidae</taxon>
        <taxon>Sordariales</taxon>
        <taxon>Lasiosphaeriaceae</taxon>
        <taxon>Cercophora</taxon>
    </lineage>
</organism>
<reference evidence="2" key="2">
    <citation type="submission" date="2023-06" db="EMBL/GenBank/DDBJ databases">
        <authorList>
            <consortium name="Lawrence Berkeley National Laboratory"/>
            <person name="Haridas S."/>
            <person name="Hensen N."/>
            <person name="Bonometti L."/>
            <person name="Westerberg I."/>
            <person name="Brannstrom I.O."/>
            <person name="Guillou S."/>
            <person name="Cros-Aarteil S."/>
            <person name="Calhoun S."/>
            <person name="Kuo A."/>
            <person name="Mondo S."/>
            <person name="Pangilinan J."/>
            <person name="Riley R."/>
            <person name="Labutti K."/>
            <person name="Andreopoulos B."/>
            <person name="Lipzen A."/>
            <person name="Chen C."/>
            <person name="Yanf M."/>
            <person name="Daum C."/>
            <person name="Ng V."/>
            <person name="Clum A."/>
            <person name="Steindorff A."/>
            <person name="Ohm R."/>
            <person name="Martin F."/>
            <person name="Silar P."/>
            <person name="Natvig D."/>
            <person name="Lalanne C."/>
            <person name="Gautier V."/>
            <person name="Ament-Velasquez S.L."/>
            <person name="Kruys A."/>
            <person name="Hutchinson M.I."/>
            <person name="Powell A.J."/>
            <person name="Barry K."/>
            <person name="Miller A.N."/>
            <person name="Grigoriev I.V."/>
            <person name="Debuchy R."/>
            <person name="Gladieux P."/>
            <person name="Thoren M.H."/>
            <person name="Johannesson H."/>
        </authorList>
    </citation>
    <scope>NUCLEOTIDE SEQUENCE</scope>
    <source>
        <strain evidence="2">SMH4131-1</strain>
    </source>
</reference>
<keyword evidence="1" id="KW-0812">Transmembrane</keyword>
<keyword evidence="1" id="KW-1133">Transmembrane helix</keyword>
<dbReference type="Proteomes" id="UP001286456">
    <property type="component" value="Unassembled WGS sequence"/>
</dbReference>
<evidence type="ECO:0000313" key="3">
    <source>
        <dbReference type="Proteomes" id="UP001286456"/>
    </source>
</evidence>
<sequence>MSAQLEEVWRLPFPQSRAAACGLGRRVQWERVNSTAEKSPVQCFVAFSLCMDSAVGVVTVACFLVRTRVSILRWITWLSLNEKRWSGIEEQTTLEWLALRLFVSFKKSRLRLSDHMLNASYRYGVSASRQLHVLSDLLSGYVADFRIPETFGMEGYEMR</sequence>
<dbReference type="EMBL" id="JAUEPO010000007">
    <property type="protein sequence ID" value="KAK3317748.1"/>
    <property type="molecule type" value="Genomic_DNA"/>
</dbReference>
<name>A0AAE0M3W1_9PEZI</name>
<proteinExistence type="predicted"/>
<protein>
    <submittedName>
        <fullName evidence="2">Uncharacterized protein</fullName>
    </submittedName>
</protein>
<keyword evidence="3" id="KW-1185">Reference proteome</keyword>
<feature type="transmembrane region" description="Helical" evidence="1">
    <location>
        <begin position="44"/>
        <end position="65"/>
    </location>
</feature>